<dbReference type="InterPro" id="IPR001647">
    <property type="entry name" value="HTH_TetR"/>
</dbReference>
<evidence type="ECO:0000313" key="7">
    <source>
        <dbReference type="Proteomes" id="UP000198981"/>
    </source>
</evidence>
<dbReference type="PANTHER" id="PTHR30055:SF238">
    <property type="entry name" value="MYCOFACTOCIN BIOSYNTHESIS TRANSCRIPTIONAL REGULATOR MFTR-RELATED"/>
    <property type="match status" value="1"/>
</dbReference>
<evidence type="ECO:0000256" key="1">
    <source>
        <dbReference type="ARBA" id="ARBA00023015"/>
    </source>
</evidence>
<evidence type="ECO:0000256" key="3">
    <source>
        <dbReference type="ARBA" id="ARBA00023163"/>
    </source>
</evidence>
<dbReference type="PROSITE" id="PS50977">
    <property type="entry name" value="HTH_TETR_2"/>
    <property type="match status" value="1"/>
</dbReference>
<dbReference type="InterPro" id="IPR023772">
    <property type="entry name" value="DNA-bd_HTH_TetR-type_CS"/>
</dbReference>
<evidence type="ECO:0000313" key="6">
    <source>
        <dbReference type="EMBL" id="SCX57846.1"/>
    </source>
</evidence>
<name>A0A1G4YWN9_9ACTN</name>
<dbReference type="STRING" id="1960309.SAMN03159343_3668"/>
<keyword evidence="2 4" id="KW-0238">DNA-binding</keyword>
<organism evidence="6 7">
    <name type="scientific">Klenkia marina</name>
    <dbReference type="NCBI Taxonomy" id="1960309"/>
    <lineage>
        <taxon>Bacteria</taxon>
        <taxon>Bacillati</taxon>
        <taxon>Actinomycetota</taxon>
        <taxon>Actinomycetes</taxon>
        <taxon>Geodermatophilales</taxon>
        <taxon>Geodermatophilaceae</taxon>
        <taxon>Klenkia</taxon>
    </lineage>
</organism>
<keyword evidence="3" id="KW-0804">Transcription</keyword>
<dbReference type="Proteomes" id="UP000198981">
    <property type="component" value="Unassembled WGS sequence"/>
</dbReference>
<sequence length="188" mass="19789">MPAREDQRRATWLALQAAAVDLVGRHGFAAVTVDDVAAAAGVSRRTFFNHFPTKAAALFDPEPDAEQRLAALLEAADTTAGAWPALRGVLVAFAAGEVGPLAVRRRLVAEHPELDAYVRSAHAYVGGAVGAWSRRRLPDDPFGARLLTETAGAVLSAAFAVWQPDDDPAHFAELVAAGVDRVTVSTVG</sequence>
<proteinExistence type="predicted"/>
<dbReference type="PRINTS" id="PR00455">
    <property type="entry name" value="HTHTETR"/>
</dbReference>
<evidence type="ECO:0000256" key="2">
    <source>
        <dbReference type="ARBA" id="ARBA00023125"/>
    </source>
</evidence>
<gene>
    <name evidence="6" type="ORF">SAMN03159343_3668</name>
</gene>
<evidence type="ECO:0000259" key="5">
    <source>
        <dbReference type="PROSITE" id="PS50977"/>
    </source>
</evidence>
<dbReference type="GO" id="GO:0003700">
    <property type="term" value="F:DNA-binding transcription factor activity"/>
    <property type="evidence" value="ECO:0007669"/>
    <property type="project" value="TreeGrafter"/>
</dbReference>
<dbReference type="Pfam" id="PF00440">
    <property type="entry name" value="TetR_N"/>
    <property type="match status" value="1"/>
</dbReference>
<dbReference type="AlphaFoldDB" id="A0A1G4YWN9"/>
<reference evidence="7" key="1">
    <citation type="submission" date="2016-10" db="EMBL/GenBank/DDBJ databases">
        <authorList>
            <person name="Varghese N."/>
            <person name="Submissions S."/>
        </authorList>
    </citation>
    <scope>NUCLEOTIDE SEQUENCE [LARGE SCALE GENOMIC DNA]</scope>
    <source>
        <strain evidence="7">DSM 45722</strain>
    </source>
</reference>
<dbReference type="RefSeq" id="WP_165839434.1">
    <property type="nucleotide sequence ID" value="NZ_FMUH01000007.1"/>
</dbReference>
<dbReference type="PROSITE" id="PS01081">
    <property type="entry name" value="HTH_TETR_1"/>
    <property type="match status" value="1"/>
</dbReference>
<dbReference type="Gene3D" id="1.10.357.10">
    <property type="entry name" value="Tetracycline Repressor, domain 2"/>
    <property type="match status" value="1"/>
</dbReference>
<keyword evidence="1" id="KW-0805">Transcription regulation</keyword>
<dbReference type="GO" id="GO:0000976">
    <property type="term" value="F:transcription cis-regulatory region binding"/>
    <property type="evidence" value="ECO:0007669"/>
    <property type="project" value="TreeGrafter"/>
</dbReference>
<feature type="DNA-binding region" description="H-T-H motif" evidence="4">
    <location>
        <begin position="32"/>
        <end position="51"/>
    </location>
</feature>
<accession>A0A1G4YWN9</accession>
<protein>
    <submittedName>
        <fullName evidence="6">Transcriptional regulator, TetR family</fullName>
    </submittedName>
</protein>
<feature type="domain" description="HTH tetR-type" evidence="5">
    <location>
        <begin position="9"/>
        <end position="69"/>
    </location>
</feature>
<dbReference type="PANTHER" id="PTHR30055">
    <property type="entry name" value="HTH-TYPE TRANSCRIPTIONAL REGULATOR RUTR"/>
    <property type="match status" value="1"/>
</dbReference>
<evidence type="ECO:0000256" key="4">
    <source>
        <dbReference type="PROSITE-ProRule" id="PRU00335"/>
    </source>
</evidence>
<dbReference type="SUPFAM" id="SSF46689">
    <property type="entry name" value="Homeodomain-like"/>
    <property type="match status" value="1"/>
</dbReference>
<dbReference type="InterPro" id="IPR009057">
    <property type="entry name" value="Homeodomain-like_sf"/>
</dbReference>
<dbReference type="InterPro" id="IPR050109">
    <property type="entry name" value="HTH-type_TetR-like_transc_reg"/>
</dbReference>
<dbReference type="EMBL" id="FMUH01000007">
    <property type="protein sequence ID" value="SCX57846.1"/>
    <property type="molecule type" value="Genomic_DNA"/>
</dbReference>
<keyword evidence="7" id="KW-1185">Reference proteome</keyword>